<dbReference type="Pfam" id="PF00589">
    <property type="entry name" value="Phage_integrase"/>
    <property type="match status" value="1"/>
</dbReference>
<dbReference type="GO" id="GO:0051301">
    <property type="term" value="P:cell division"/>
    <property type="evidence" value="ECO:0007669"/>
    <property type="project" value="UniProtKB-KW"/>
</dbReference>
<evidence type="ECO:0000259" key="11">
    <source>
        <dbReference type="PROSITE" id="PS51900"/>
    </source>
</evidence>
<dbReference type="HAMAP" id="MF_01808">
    <property type="entry name" value="Recomb_XerC_XerD"/>
    <property type="match status" value="1"/>
</dbReference>
<evidence type="ECO:0000256" key="4">
    <source>
        <dbReference type="ARBA" id="ARBA00022829"/>
    </source>
</evidence>
<keyword evidence="2 9" id="KW-0963">Cytoplasm</keyword>
<dbReference type="Proteomes" id="UP000268059">
    <property type="component" value="Chromosome"/>
</dbReference>
<dbReference type="InterPro" id="IPR013762">
    <property type="entry name" value="Integrase-like_cat_sf"/>
</dbReference>
<keyword evidence="4 9" id="KW-0159">Chromosome partition</keyword>
<name>A0A3G9J7S1_9FIRM</name>
<dbReference type="SUPFAM" id="SSF56349">
    <property type="entry name" value="DNA breaking-rejoining enzymes"/>
    <property type="match status" value="1"/>
</dbReference>
<organism evidence="12 13">
    <name type="scientific">Intestinibaculum porci</name>
    <dbReference type="NCBI Taxonomy" id="2487118"/>
    <lineage>
        <taxon>Bacteria</taxon>
        <taxon>Bacillati</taxon>
        <taxon>Bacillota</taxon>
        <taxon>Erysipelotrichia</taxon>
        <taxon>Erysipelotrichales</taxon>
        <taxon>Erysipelotrichaceae</taxon>
        <taxon>Intestinibaculum</taxon>
    </lineage>
</organism>
<dbReference type="GO" id="GO:0009037">
    <property type="term" value="F:tyrosine-based site-specific recombinase activity"/>
    <property type="evidence" value="ECO:0007669"/>
    <property type="project" value="UniProtKB-UniRule"/>
</dbReference>
<dbReference type="InterPro" id="IPR002104">
    <property type="entry name" value="Integrase_catalytic"/>
</dbReference>
<keyword evidence="3 9" id="KW-0132">Cell division</keyword>
<dbReference type="KEGG" id="ebm:SG0102_15560"/>
<dbReference type="OrthoDB" id="283809at2"/>
<keyword evidence="8 9" id="KW-0131">Cell cycle</keyword>
<accession>A0A3G9J7S1</accession>
<dbReference type="InterPro" id="IPR011010">
    <property type="entry name" value="DNA_brk_join_enz"/>
</dbReference>
<evidence type="ECO:0000259" key="10">
    <source>
        <dbReference type="PROSITE" id="PS51898"/>
    </source>
</evidence>
<evidence type="ECO:0000313" key="12">
    <source>
        <dbReference type="EMBL" id="BBH26622.1"/>
    </source>
</evidence>
<keyword evidence="6 9" id="KW-0238">DNA-binding</keyword>
<dbReference type="EMBL" id="AP019309">
    <property type="protein sequence ID" value="BBH26622.1"/>
    <property type="molecule type" value="Genomic_DNA"/>
</dbReference>
<feature type="active site" evidence="9">
    <location>
        <position position="144"/>
    </location>
</feature>
<dbReference type="GO" id="GO:0003677">
    <property type="term" value="F:DNA binding"/>
    <property type="evidence" value="ECO:0007669"/>
    <property type="project" value="UniProtKB-UniRule"/>
</dbReference>
<dbReference type="InterPro" id="IPR010998">
    <property type="entry name" value="Integrase_recombinase_N"/>
</dbReference>
<evidence type="ECO:0000256" key="1">
    <source>
        <dbReference type="ARBA" id="ARBA00004496"/>
    </source>
</evidence>
<dbReference type="InterPro" id="IPR044068">
    <property type="entry name" value="CB"/>
</dbReference>
<dbReference type="InterPro" id="IPR050090">
    <property type="entry name" value="Tyrosine_recombinase_XerCD"/>
</dbReference>
<feature type="active site" evidence="9">
    <location>
        <position position="238"/>
    </location>
</feature>
<keyword evidence="7 9" id="KW-0233">DNA recombination</keyword>
<keyword evidence="5 9" id="KW-0229">DNA integration</keyword>
<feature type="active site" evidence="9">
    <location>
        <position position="168"/>
    </location>
</feature>
<sequence length="296" mass="34177">MRCIEAIREFKTYLTLEKGRSENTVISYIDDLTQLMDYLHKEMIEEITQEDISSYLAYGHDHYSASSMQRKMVAFRQFSKYLMREGIMTTNMMEAFDLPKQSEKLPETVSLQEVAQVLASITGDEPVDHRDACMIALLINSGLRVSEMVHLKVSDVNFHARTLDVIGKGDKERIIPLDEITLKQIKNYLYNDRPELNKEGSLLLFVGKYGKPISRENFYRILNNRAQASGVKTHFTPHKLRHTFATTLLEENADLRSIQELLGHSDISTTTIYTHVNHAKIKKDYTKYHPGSKRRT</sequence>
<evidence type="ECO:0000256" key="8">
    <source>
        <dbReference type="ARBA" id="ARBA00023306"/>
    </source>
</evidence>
<dbReference type="InterPro" id="IPR023009">
    <property type="entry name" value="Tyrosine_recombinase_XerC/XerD"/>
</dbReference>
<evidence type="ECO:0000256" key="5">
    <source>
        <dbReference type="ARBA" id="ARBA00022908"/>
    </source>
</evidence>
<comment type="function">
    <text evidence="9">Site-specific tyrosine recombinase, which acts by catalyzing the cutting and rejoining of the recombining DNA molecules. The XerC-XerD complex is essential to convert dimers of the bacterial chromosome into monomers to permit their segregation at cell division. It also contributes to the segregational stability of plasmids.</text>
</comment>
<dbReference type="PROSITE" id="PS51898">
    <property type="entry name" value="TYR_RECOMBINASE"/>
    <property type="match status" value="1"/>
</dbReference>
<protein>
    <recommendedName>
        <fullName evidence="9">Tyrosine recombinase XerC</fullName>
    </recommendedName>
</protein>
<comment type="subunit">
    <text evidence="9">Forms a cyclic heterotetrameric complex composed of two molecules of XerC and two molecules of XerD.</text>
</comment>
<feature type="active site" evidence="9">
    <location>
        <position position="264"/>
    </location>
</feature>
<evidence type="ECO:0000256" key="3">
    <source>
        <dbReference type="ARBA" id="ARBA00022618"/>
    </source>
</evidence>
<reference evidence="12 13" key="1">
    <citation type="submission" date="2018-11" db="EMBL/GenBank/DDBJ databases">
        <title>Novel Erysipelotrichaceae bacterium isolated from small intestine of a swine.</title>
        <authorList>
            <person name="Kim J.S."/>
            <person name="Choe H."/>
            <person name="Lee Y.R."/>
            <person name="Kim K.M."/>
            <person name="Park D.S."/>
        </authorList>
    </citation>
    <scope>NUCLEOTIDE SEQUENCE [LARGE SCALE GENOMIC DNA]</scope>
    <source>
        <strain evidence="12 13">SG0102</strain>
    </source>
</reference>
<evidence type="ECO:0000256" key="9">
    <source>
        <dbReference type="HAMAP-Rule" id="MF_01808"/>
    </source>
</evidence>
<evidence type="ECO:0000256" key="2">
    <source>
        <dbReference type="ARBA" id="ARBA00022490"/>
    </source>
</evidence>
<dbReference type="PROSITE" id="PS51900">
    <property type="entry name" value="CB"/>
    <property type="match status" value="1"/>
</dbReference>
<dbReference type="InParanoid" id="A0A3G9J7S1"/>
<evidence type="ECO:0000313" key="13">
    <source>
        <dbReference type="Proteomes" id="UP000268059"/>
    </source>
</evidence>
<dbReference type="PANTHER" id="PTHR30349:SF81">
    <property type="entry name" value="TYROSINE RECOMBINASE XERC"/>
    <property type="match status" value="1"/>
</dbReference>
<dbReference type="GO" id="GO:0005737">
    <property type="term" value="C:cytoplasm"/>
    <property type="evidence" value="ECO:0007669"/>
    <property type="project" value="UniProtKB-SubCell"/>
</dbReference>
<dbReference type="Gene3D" id="1.10.150.130">
    <property type="match status" value="1"/>
</dbReference>
<keyword evidence="13" id="KW-1185">Reference proteome</keyword>
<dbReference type="AlphaFoldDB" id="A0A3G9J7S1"/>
<dbReference type="CDD" id="cd00798">
    <property type="entry name" value="INT_XerDC_C"/>
    <property type="match status" value="1"/>
</dbReference>
<proteinExistence type="inferred from homology"/>
<dbReference type="Gene3D" id="1.10.443.10">
    <property type="entry name" value="Intergrase catalytic core"/>
    <property type="match status" value="1"/>
</dbReference>
<dbReference type="Pfam" id="PF02899">
    <property type="entry name" value="Phage_int_SAM_1"/>
    <property type="match status" value="1"/>
</dbReference>
<gene>
    <name evidence="12" type="primary">xerD_1</name>
    <name evidence="9" type="synonym">xerC</name>
    <name evidence="12" type="ORF">SG0102_15560</name>
</gene>
<dbReference type="NCBIfam" id="NF001399">
    <property type="entry name" value="PRK00283.1"/>
    <property type="match status" value="1"/>
</dbReference>
<feature type="active site" description="O-(3'-phospho-DNA)-tyrosine intermediate" evidence="9">
    <location>
        <position position="273"/>
    </location>
</feature>
<dbReference type="NCBIfam" id="NF040815">
    <property type="entry name" value="recomb_XerA_Arch"/>
    <property type="match status" value="1"/>
</dbReference>
<feature type="active site" evidence="9">
    <location>
        <position position="241"/>
    </location>
</feature>
<feature type="domain" description="Core-binding (CB)" evidence="11">
    <location>
        <begin position="1"/>
        <end position="83"/>
    </location>
</feature>
<dbReference type="PANTHER" id="PTHR30349">
    <property type="entry name" value="PHAGE INTEGRASE-RELATED"/>
    <property type="match status" value="1"/>
</dbReference>
<dbReference type="GO" id="GO:0007059">
    <property type="term" value="P:chromosome segregation"/>
    <property type="evidence" value="ECO:0007669"/>
    <property type="project" value="UniProtKB-UniRule"/>
</dbReference>
<dbReference type="InterPro" id="IPR004107">
    <property type="entry name" value="Integrase_SAM-like_N"/>
</dbReference>
<evidence type="ECO:0000256" key="7">
    <source>
        <dbReference type="ARBA" id="ARBA00023172"/>
    </source>
</evidence>
<dbReference type="RefSeq" id="WP_125119465.1">
    <property type="nucleotide sequence ID" value="NZ_AP019309.1"/>
</dbReference>
<dbReference type="GO" id="GO:0006313">
    <property type="term" value="P:DNA transposition"/>
    <property type="evidence" value="ECO:0007669"/>
    <property type="project" value="UniProtKB-UniRule"/>
</dbReference>
<comment type="similarity">
    <text evidence="9">Belongs to the 'phage' integrase family. XerC subfamily.</text>
</comment>
<feature type="domain" description="Tyr recombinase" evidence="10">
    <location>
        <begin position="104"/>
        <end position="286"/>
    </location>
</feature>
<evidence type="ECO:0000256" key="6">
    <source>
        <dbReference type="ARBA" id="ARBA00023125"/>
    </source>
</evidence>
<comment type="subcellular location">
    <subcellularLocation>
        <location evidence="1 9">Cytoplasm</location>
    </subcellularLocation>
</comment>